<organism evidence="1 2">
    <name type="scientific">Sphaerobolus stellatus (strain SS14)</name>
    <dbReference type="NCBI Taxonomy" id="990650"/>
    <lineage>
        <taxon>Eukaryota</taxon>
        <taxon>Fungi</taxon>
        <taxon>Dikarya</taxon>
        <taxon>Basidiomycota</taxon>
        <taxon>Agaricomycotina</taxon>
        <taxon>Agaricomycetes</taxon>
        <taxon>Phallomycetidae</taxon>
        <taxon>Geastrales</taxon>
        <taxon>Sphaerobolaceae</taxon>
        <taxon>Sphaerobolus</taxon>
    </lineage>
</organism>
<keyword evidence="2" id="KW-1185">Reference proteome</keyword>
<dbReference type="Proteomes" id="UP000054279">
    <property type="component" value="Unassembled WGS sequence"/>
</dbReference>
<accession>A0A0C9V0G6</accession>
<evidence type="ECO:0000313" key="2">
    <source>
        <dbReference type="Proteomes" id="UP000054279"/>
    </source>
</evidence>
<evidence type="ECO:0000313" key="1">
    <source>
        <dbReference type="EMBL" id="KIJ35127.1"/>
    </source>
</evidence>
<gene>
    <name evidence="1" type="ORF">M422DRAFT_262687</name>
</gene>
<proteinExistence type="predicted"/>
<protein>
    <submittedName>
        <fullName evidence="1">Uncharacterized protein</fullName>
    </submittedName>
</protein>
<dbReference type="HOGENOM" id="CLU_2110510_0_0_1"/>
<name>A0A0C9V0G6_SPHS4</name>
<sequence length="115" mass="12673">MPPLPAPAGYRCDSSPQDIALSLCYSLMYITVALVHPTAYRQAFVDPNELQTQVKKMKANAFSLGEDEWMTGCDKLSFLMKLNLEQVAMLEACRRNTKAASEIVEGSGGAIWGRN</sequence>
<reference evidence="1 2" key="1">
    <citation type="submission" date="2014-06" db="EMBL/GenBank/DDBJ databases">
        <title>Evolutionary Origins and Diversification of the Mycorrhizal Mutualists.</title>
        <authorList>
            <consortium name="DOE Joint Genome Institute"/>
            <consortium name="Mycorrhizal Genomics Consortium"/>
            <person name="Kohler A."/>
            <person name="Kuo A."/>
            <person name="Nagy L.G."/>
            <person name="Floudas D."/>
            <person name="Copeland A."/>
            <person name="Barry K.W."/>
            <person name="Cichocki N."/>
            <person name="Veneault-Fourrey C."/>
            <person name="LaButti K."/>
            <person name="Lindquist E.A."/>
            <person name="Lipzen A."/>
            <person name="Lundell T."/>
            <person name="Morin E."/>
            <person name="Murat C."/>
            <person name="Riley R."/>
            <person name="Ohm R."/>
            <person name="Sun H."/>
            <person name="Tunlid A."/>
            <person name="Henrissat B."/>
            <person name="Grigoriev I.V."/>
            <person name="Hibbett D.S."/>
            <person name="Martin F."/>
        </authorList>
    </citation>
    <scope>NUCLEOTIDE SEQUENCE [LARGE SCALE GENOMIC DNA]</scope>
    <source>
        <strain evidence="1 2">SS14</strain>
    </source>
</reference>
<dbReference type="EMBL" id="KN837192">
    <property type="protein sequence ID" value="KIJ35127.1"/>
    <property type="molecule type" value="Genomic_DNA"/>
</dbReference>
<dbReference type="AlphaFoldDB" id="A0A0C9V0G6"/>